<feature type="non-terminal residue" evidence="3">
    <location>
        <position position="1"/>
    </location>
</feature>
<dbReference type="OMA" id="GWATFLK"/>
<keyword evidence="4" id="KW-1185">Reference proteome</keyword>
<protein>
    <recommendedName>
        <fullName evidence="2">Immune mapped protein 2 N-terminal domain-containing protein</fullName>
    </recommendedName>
</protein>
<dbReference type="InterPro" id="IPR040955">
    <property type="entry name" value="IMP2_N"/>
</dbReference>
<feature type="domain" description="Immune mapped protein 2 N-terminal" evidence="2">
    <location>
        <begin position="129"/>
        <end position="219"/>
    </location>
</feature>
<dbReference type="EMBL" id="HG719977">
    <property type="protein sequence ID" value="CDJ58950.1"/>
    <property type="molecule type" value="Genomic_DNA"/>
</dbReference>
<dbReference type="AlphaFoldDB" id="U6MBA8"/>
<dbReference type="Pfam" id="PF18590">
    <property type="entry name" value="IMP2_N"/>
    <property type="match status" value="1"/>
</dbReference>
<evidence type="ECO:0000313" key="4">
    <source>
        <dbReference type="Proteomes" id="UP000030763"/>
    </source>
</evidence>
<dbReference type="RefSeq" id="XP_013335598.1">
    <property type="nucleotide sequence ID" value="XM_013480144.1"/>
</dbReference>
<reference evidence="3" key="2">
    <citation type="submission" date="2013-10" db="EMBL/GenBank/DDBJ databases">
        <authorList>
            <person name="Aslett M."/>
        </authorList>
    </citation>
    <scope>NUCLEOTIDE SEQUENCE [LARGE SCALE GENOMIC DNA]</scope>
    <source>
        <strain evidence="3">Weybridge</strain>
    </source>
</reference>
<feature type="compositionally biased region" description="Pro residues" evidence="1">
    <location>
        <begin position="104"/>
        <end position="114"/>
    </location>
</feature>
<sequence>GAIKGVDEEETVVPQEEVVGASAETGIEGEKAEDKEGEEAAAPEEEASAAEPPPAATAKAGTREETPALLKPKPKAKPRRAVSPAAKRAPKSTPAFFTGKAAGLPPPPKESCVGPPPAVPEPGAPVGLGAYLVYTEEEGGRLKGQWSKSPLIGAGVLAYLRPGKEIADYKFEKKSAIEIYATDCETCMASEFPADREKFYEGWAAFYKLLSAHGGSIVLLPAAAAEPPPKVKVVLFNKGKLSIVEVGQEVSAASFESLAIVPANATKFDAKEMNHSDFATLAKSQGAYVSITK</sequence>
<feature type="region of interest" description="Disordered" evidence="1">
    <location>
        <begin position="1"/>
        <end position="114"/>
    </location>
</feature>
<feature type="compositionally biased region" description="Acidic residues" evidence="1">
    <location>
        <begin position="35"/>
        <end position="48"/>
    </location>
</feature>
<gene>
    <name evidence="3" type="ORF">EMWEY_00054640</name>
</gene>
<accession>U6MBA8</accession>
<evidence type="ECO:0000259" key="2">
    <source>
        <dbReference type="Pfam" id="PF18590"/>
    </source>
</evidence>
<dbReference type="VEuPathDB" id="ToxoDB:EMWEY_00054640"/>
<dbReference type="OrthoDB" id="329578at2759"/>
<dbReference type="GeneID" id="25339450"/>
<dbReference type="Proteomes" id="UP000030763">
    <property type="component" value="Unassembled WGS sequence"/>
</dbReference>
<proteinExistence type="predicted"/>
<name>U6MBA8_EIMMA</name>
<evidence type="ECO:0000256" key="1">
    <source>
        <dbReference type="SAM" id="MobiDB-lite"/>
    </source>
</evidence>
<evidence type="ECO:0000313" key="3">
    <source>
        <dbReference type="EMBL" id="CDJ58950.1"/>
    </source>
</evidence>
<organism evidence="3 4">
    <name type="scientific">Eimeria maxima</name>
    <name type="common">Coccidian parasite</name>
    <dbReference type="NCBI Taxonomy" id="5804"/>
    <lineage>
        <taxon>Eukaryota</taxon>
        <taxon>Sar</taxon>
        <taxon>Alveolata</taxon>
        <taxon>Apicomplexa</taxon>
        <taxon>Conoidasida</taxon>
        <taxon>Coccidia</taxon>
        <taxon>Eucoccidiorida</taxon>
        <taxon>Eimeriorina</taxon>
        <taxon>Eimeriidae</taxon>
        <taxon>Eimeria</taxon>
    </lineage>
</organism>
<reference evidence="3" key="1">
    <citation type="submission" date="2013-10" db="EMBL/GenBank/DDBJ databases">
        <title>Genomic analysis of the causative agents of coccidiosis in chickens.</title>
        <authorList>
            <person name="Reid A.J."/>
            <person name="Blake D."/>
            <person name="Billington K."/>
            <person name="Browne H."/>
            <person name="Dunn M."/>
            <person name="Hung S."/>
            <person name="Kawahara F."/>
            <person name="Miranda-Saavedra D."/>
            <person name="Mourier T."/>
            <person name="Nagra H."/>
            <person name="Otto T.D."/>
            <person name="Rawlings N."/>
            <person name="Sanchez A."/>
            <person name="Sanders M."/>
            <person name="Subramaniam C."/>
            <person name="Tay Y."/>
            <person name="Dear P."/>
            <person name="Doerig C."/>
            <person name="Gruber A."/>
            <person name="Parkinson J."/>
            <person name="Shirley M."/>
            <person name="Wan K.L."/>
            <person name="Berriman M."/>
            <person name="Tomley F."/>
            <person name="Pain A."/>
        </authorList>
    </citation>
    <scope>NUCLEOTIDE SEQUENCE [LARGE SCALE GENOMIC DNA]</scope>
    <source>
        <strain evidence="3">Weybridge</strain>
    </source>
</reference>